<dbReference type="Proteomes" id="UP000078200">
    <property type="component" value="Unassembled WGS sequence"/>
</dbReference>
<keyword evidence="1" id="KW-1133">Transmembrane helix</keyword>
<sequence>MLDGLNVKFANEDYFCTYLTIYNAGFLFHVFFIAAGMKITTKVNPSAFALFSKAFQKPYVSAHAQIPCAKMLPPIIRKRRTRLLQQADMCSLSYENRQPKPFFLIFPVLHYTASSTYSNNSSVYVNTAINDRHKGYFSNMDALNR</sequence>
<keyword evidence="1" id="KW-0812">Transmembrane</keyword>
<dbReference type="VEuPathDB" id="VectorBase:GAUT022271"/>
<proteinExistence type="predicted"/>
<keyword evidence="1" id="KW-0472">Membrane</keyword>
<name>A0A1A9V101_GLOAU</name>
<evidence type="ECO:0000313" key="3">
    <source>
        <dbReference type="Proteomes" id="UP000078200"/>
    </source>
</evidence>
<protein>
    <submittedName>
        <fullName evidence="2">Uncharacterized protein</fullName>
    </submittedName>
</protein>
<reference evidence="2" key="1">
    <citation type="submission" date="2020-05" db="UniProtKB">
        <authorList>
            <consortium name="EnsemblMetazoa"/>
        </authorList>
    </citation>
    <scope>IDENTIFICATION</scope>
    <source>
        <strain evidence="2">TTRI</strain>
    </source>
</reference>
<evidence type="ECO:0000313" key="2">
    <source>
        <dbReference type="EnsemblMetazoa" id="GAUT022271-PA"/>
    </source>
</evidence>
<dbReference type="AlphaFoldDB" id="A0A1A9V101"/>
<evidence type="ECO:0000256" key="1">
    <source>
        <dbReference type="SAM" id="Phobius"/>
    </source>
</evidence>
<keyword evidence="3" id="KW-1185">Reference proteome</keyword>
<accession>A0A1A9V101</accession>
<organism evidence="2 3">
    <name type="scientific">Glossina austeni</name>
    <name type="common">Savannah tsetse fly</name>
    <dbReference type="NCBI Taxonomy" id="7395"/>
    <lineage>
        <taxon>Eukaryota</taxon>
        <taxon>Metazoa</taxon>
        <taxon>Ecdysozoa</taxon>
        <taxon>Arthropoda</taxon>
        <taxon>Hexapoda</taxon>
        <taxon>Insecta</taxon>
        <taxon>Pterygota</taxon>
        <taxon>Neoptera</taxon>
        <taxon>Endopterygota</taxon>
        <taxon>Diptera</taxon>
        <taxon>Brachycera</taxon>
        <taxon>Muscomorpha</taxon>
        <taxon>Hippoboscoidea</taxon>
        <taxon>Glossinidae</taxon>
        <taxon>Glossina</taxon>
    </lineage>
</organism>
<dbReference type="EnsemblMetazoa" id="GAUT022271-RA">
    <property type="protein sequence ID" value="GAUT022271-PA"/>
    <property type="gene ID" value="GAUT022271"/>
</dbReference>
<feature type="transmembrane region" description="Helical" evidence="1">
    <location>
        <begin position="20"/>
        <end position="37"/>
    </location>
</feature>